<evidence type="ECO:0000256" key="4">
    <source>
        <dbReference type="ARBA" id="ARBA00023054"/>
    </source>
</evidence>
<evidence type="ECO:0000256" key="7">
    <source>
        <dbReference type="SAM" id="MobiDB-lite"/>
    </source>
</evidence>
<comment type="subcellular location">
    <subcellularLocation>
        <location evidence="1">Nucleus</location>
    </subcellularLocation>
</comment>
<feature type="compositionally biased region" description="Polar residues" evidence="7">
    <location>
        <begin position="605"/>
        <end position="621"/>
    </location>
</feature>
<dbReference type="Pfam" id="PF14559">
    <property type="entry name" value="TPR_19"/>
    <property type="match status" value="1"/>
</dbReference>
<organism evidence="8">
    <name type="scientific">Triticum urartu</name>
    <name type="common">Red wild einkorn</name>
    <name type="synonym">Crithodium urartu</name>
    <dbReference type="NCBI Taxonomy" id="4572"/>
    <lineage>
        <taxon>Eukaryota</taxon>
        <taxon>Viridiplantae</taxon>
        <taxon>Streptophyta</taxon>
        <taxon>Embryophyta</taxon>
        <taxon>Tracheophyta</taxon>
        <taxon>Spermatophyta</taxon>
        <taxon>Magnoliopsida</taxon>
        <taxon>Liliopsida</taxon>
        <taxon>Poales</taxon>
        <taxon>Poaceae</taxon>
        <taxon>BOP clade</taxon>
        <taxon>Pooideae</taxon>
        <taxon>Triticodae</taxon>
        <taxon>Triticeae</taxon>
        <taxon>Triticinae</taxon>
        <taxon>Triticum</taxon>
    </lineage>
</organism>
<dbReference type="InterPro" id="IPR011990">
    <property type="entry name" value="TPR-like_helical_dom_sf"/>
</dbReference>
<feature type="compositionally biased region" description="Basic and acidic residues" evidence="7">
    <location>
        <begin position="574"/>
        <end position="583"/>
    </location>
</feature>
<accession>M8A905</accession>
<dbReference type="SUPFAM" id="SSF48452">
    <property type="entry name" value="TPR-like"/>
    <property type="match status" value="1"/>
</dbReference>
<sequence>MAHLIRDLNDSGGGEDPIHEDVEPGSIDPLLEKKKKRDAYAFRQFIANDRRSFVQGAQPSQSYVLSLGYSISNLLEVGFPKVHRFTKVWKIFKLLKIWKTYNVILNAAVVCNILCSIAGFPKVHRFTKVNMLVLADYLPAIAVSHASTNLSGENEMPANTWVRAEKLPGEVYLPRELVEKDPNKAVSLFWAAINSGARTESALKDMATVLKQANRAEEAIEAIRSFRDRCPNEAQESLDNILLDLYKKCGRTKEQIEMLTVKLRMIDEDLASGRWKTKLSKSHGRVFYLSLRDEKARLLGNLAWAYMQSENYEEAEMLYRQALAIETDYNKECNLAICMMKMGKVAEAKYLLQAIPYNCNDENHVRSFARATEVLRELESQALPSPITQMKSKDSRILLATDVGNLEYLHPQIFSASTQLTYEETQASVSADTEKHEDCNSHALPSPITQMKRKEPQLMVATDGEKTGQSLEEYHHLSRLFNDAATPQSLLEKLRKRLVKKGRPNISAQNQGQTPSPAECLPNSDGDIGASENPMQKGKGLVGGGRKTWADMVEEDEQKQLADGKNTTAPQSESSKHVSEQRNKTPSSSSQGSSSLRTPAAGVRPQSSSAGSWRSNDSARTSTDENMNRSFVRTAPAWKQRKVQDRGDRVCQRLNTTHLSEKARGTEQTPSSVRSSAAQRSLFHGQVPSGFDGRSQGASHTNRCPESLVSTGPWRPPDRRRAFQEITNEMKQNVA</sequence>
<evidence type="ECO:0000256" key="5">
    <source>
        <dbReference type="ARBA" id="ARBA00023242"/>
    </source>
</evidence>
<dbReference type="SMART" id="SM00028">
    <property type="entry name" value="TPR"/>
    <property type="match status" value="2"/>
</dbReference>
<dbReference type="PANTHER" id="PTHR36326:SF21">
    <property type="entry name" value="PROTEIN POLLENLESS 3-LIKE 2"/>
    <property type="match status" value="1"/>
</dbReference>
<feature type="region of interest" description="Disordered" evidence="7">
    <location>
        <begin position="557"/>
        <end position="718"/>
    </location>
</feature>
<dbReference type="EMBL" id="KD100859">
    <property type="protein sequence ID" value="EMS61125.1"/>
    <property type="molecule type" value="Genomic_DNA"/>
</dbReference>
<feature type="compositionally biased region" description="Polar residues" evidence="7">
    <location>
        <begin position="666"/>
        <end position="679"/>
    </location>
</feature>
<gene>
    <name evidence="8" type="ORF">TRIUR3_09754</name>
</gene>
<name>M8A905_TRIUA</name>
<dbReference type="eggNOG" id="ENOG502SEAG">
    <property type="taxonomic scope" value="Eukaryota"/>
</dbReference>
<reference evidence="8" key="1">
    <citation type="journal article" date="2013" name="Nature">
        <title>Draft genome of the wheat A-genome progenitor Triticum urartu.</title>
        <authorList>
            <person name="Ling H.Q."/>
            <person name="Zhao S."/>
            <person name="Liu D."/>
            <person name="Wang J."/>
            <person name="Sun H."/>
            <person name="Zhang C."/>
            <person name="Fan H."/>
            <person name="Li D."/>
            <person name="Dong L."/>
            <person name="Tao Y."/>
            <person name="Gao C."/>
            <person name="Wu H."/>
            <person name="Li Y."/>
            <person name="Cui Y."/>
            <person name="Guo X."/>
            <person name="Zheng S."/>
            <person name="Wang B."/>
            <person name="Yu K."/>
            <person name="Liang Q."/>
            <person name="Yang W."/>
            <person name="Lou X."/>
            <person name="Chen J."/>
            <person name="Feng M."/>
            <person name="Jian J."/>
            <person name="Zhang X."/>
            <person name="Luo G."/>
            <person name="Jiang Y."/>
            <person name="Liu J."/>
            <person name="Wang Z."/>
            <person name="Sha Y."/>
            <person name="Zhang B."/>
            <person name="Wu H."/>
            <person name="Tang D."/>
            <person name="Shen Q."/>
            <person name="Xue P."/>
            <person name="Zou S."/>
            <person name="Wang X."/>
            <person name="Liu X."/>
            <person name="Wang F."/>
            <person name="Yang Y."/>
            <person name="An X."/>
            <person name="Dong Z."/>
            <person name="Zhang K."/>
            <person name="Zhang X."/>
            <person name="Luo M.C."/>
            <person name="Dvorak J."/>
            <person name="Tong Y."/>
            <person name="Wang J."/>
            <person name="Yang H."/>
            <person name="Li Z."/>
            <person name="Wang D."/>
            <person name="Zhang A."/>
            <person name="Wang J."/>
        </authorList>
    </citation>
    <scope>NUCLEOTIDE SEQUENCE</scope>
</reference>
<feature type="compositionally biased region" description="Polar residues" evidence="7">
    <location>
        <begin position="696"/>
        <end position="710"/>
    </location>
</feature>
<feature type="region of interest" description="Disordered" evidence="7">
    <location>
        <begin position="503"/>
        <end position="545"/>
    </location>
</feature>
<evidence type="ECO:0000313" key="8">
    <source>
        <dbReference type="EMBL" id="EMS61125.1"/>
    </source>
</evidence>
<evidence type="ECO:0000256" key="1">
    <source>
        <dbReference type="ARBA" id="ARBA00004123"/>
    </source>
</evidence>
<dbReference type="AlphaFoldDB" id="M8A905"/>
<dbReference type="PANTHER" id="PTHR36326">
    <property type="entry name" value="PROTEIN POLLENLESS 3-LIKE 2"/>
    <property type="match status" value="1"/>
</dbReference>
<feature type="compositionally biased region" description="Basic and acidic residues" evidence="7">
    <location>
        <begin position="642"/>
        <end position="651"/>
    </location>
</feature>
<evidence type="ECO:0000256" key="2">
    <source>
        <dbReference type="ARBA" id="ARBA00022737"/>
    </source>
</evidence>
<feature type="compositionally biased region" description="Polar residues" evidence="7">
    <location>
        <begin position="506"/>
        <end position="516"/>
    </location>
</feature>
<dbReference type="GO" id="GO:0005634">
    <property type="term" value="C:nucleus"/>
    <property type="evidence" value="ECO:0007669"/>
    <property type="project" value="UniProtKB-SubCell"/>
</dbReference>
<dbReference type="InterPro" id="IPR019734">
    <property type="entry name" value="TPR_rpt"/>
</dbReference>
<evidence type="ECO:0000256" key="6">
    <source>
        <dbReference type="ARBA" id="ARBA00025750"/>
    </source>
</evidence>
<comment type="similarity">
    <text evidence="6">Belongs to the MS5 protein family.</text>
</comment>
<keyword evidence="3" id="KW-0802">TPR repeat</keyword>
<proteinExistence type="inferred from homology"/>
<protein>
    <submittedName>
        <fullName evidence="8">Uncharacterized protein</fullName>
    </submittedName>
</protein>
<keyword evidence="5" id="KW-0539">Nucleus</keyword>
<evidence type="ECO:0000256" key="3">
    <source>
        <dbReference type="ARBA" id="ARBA00022803"/>
    </source>
</evidence>
<dbReference type="Gene3D" id="1.25.40.10">
    <property type="entry name" value="Tetratricopeptide repeat domain"/>
    <property type="match status" value="1"/>
</dbReference>
<keyword evidence="2" id="KW-0677">Repeat</keyword>
<feature type="region of interest" description="Disordered" evidence="7">
    <location>
        <begin position="1"/>
        <end position="26"/>
    </location>
</feature>
<keyword evidence="4" id="KW-0175">Coiled coil</keyword>
<dbReference type="PROSITE" id="PS50005">
    <property type="entry name" value="TPR"/>
    <property type="match status" value="1"/>
</dbReference>
<dbReference type="STRING" id="4572.M8A905"/>
<dbReference type="InterPro" id="IPR044961">
    <property type="entry name" value="MS5/SDI1"/>
</dbReference>